<dbReference type="PANTHER" id="PTHR11406">
    <property type="entry name" value="PHOSPHOGLYCERATE KINASE"/>
    <property type="match status" value="1"/>
</dbReference>
<evidence type="ECO:0000256" key="2">
    <source>
        <dbReference type="ARBA" id="ARBA00013061"/>
    </source>
</evidence>
<dbReference type="AlphaFoldDB" id="A0A1F5N0S7"/>
<evidence type="ECO:0000256" key="7">
    <source>
        <dbReference type="RuleBase" id="RU000532"/>
    </source>
</evidence>
<evidence type="ECO:0000256" key="4">
    <source>
        <dbReference type="ARBA" id="ARBA00022741"/>
    </source>
</evidence>
<dbReference type="EMBL" id="MFEC01000016">
    <property type="protein sequence ID" value="OGE71211.1"/>
    <property type="molecule type" value="Genomic_DNA"/>
</dbReference>
<keyword evidence="6" id="KW-0067">ATP-binding</keyword>
<protein>
    <recommendedName>
        <fullName evidence="2 7">Phosphoglycerate kinase</fullName>
        <ecNumber evidence="2 7">2.7.2.3</ecNumber>
    </recommendedName>
</protein>
<dbReference type="EC" id="2.7.2.3" evidence="2 7"/>
<dbReference type="InterPro" id="IPR001576">
    <property type="entry name" value="Phosphoglycerate_kinase"/>
</dbReference>
<keyword evidence="3 7" id="KW-0808">Transferase</keyword>
<dbReference type="InterPro" id="IPR015824">
    <property type="entry name" value="Phosphoglycerate_kinase_N"/>
</dbReference>
<sequence>MIVWNGPLGKVEEPKNFRTHEIANLIISSGAESIIGGGDTISYLGKLGLLGKFGFISTGGGAMLEFLIRGTLPTIEALL</sequence>
<dbReference type="SUPFAM" id="SSF53748">
    <property type="entry name" value="Phosphoglycerate kinase"/>
    <property type="match status" value="1"/>
</dbReference>
<evidence type="ECO:0000256" key="1">
    <source>
        <dbReference type="ARBA" id="ARBA00000642"/>
    </source>
</evidence>
<dbReference type="GO" id="GO:0005524">
    <property type="term" value="F:ATP binding"/>
    <property type="evidence" value="ECO:0007669"/>
    <property type="project" value="UniProtKB-KW"/>
</dbReference>
<gene>
    <name evidence="8" type="ORF">A2617_03270</name>
</gene>
<dbReference type="InterPro" id="IPR036043">
    <property type="entry name" value="Phosphoglycerate_kinase_sf"/>
</dbReference>
<evidence type="ECO:0000256" key="3">
    <source>
        <dbReference type="ARBA" id="ARBA00022679"/>
    </source>
</evidence>
<evidence type="ECO:0000256" key="6">
    <source>
        <dbReference type="ARBA" id="ARBA00022840"/>
    </source>
</evidence>
<name>A0A1F5N0S7_9BACT</name>
<dbReference type="GO" id="GO:0004618">
    <property type="term" value="F:phosphoglycerate kinase activity"/>
    <property type="evidence" value="ECO:0007669"/>
    <property type="project" value="UniProtKB-EC"/>
</dbReference>
<keyword evidence="4" id="KW-0547">Nucleotide-binding</keyword>
<keyword evidence="5 7" id="KW-0418">Kinase</keyword>
<evidence type="ECO:0000313" key="9">
    <source>
        <dbReference type="Proteomes" id="UP000177135"/>
    </source>
</evidence>
<dbReference type="GO" id="GO:0043531">
    <property type="term" value="F:ADP binding"/>
    <property type="evidence" value="ECO:0007669"/>
    <property type="project" value="TreeGrafter"/>
</dbReference>
<dbReference type="Gene3D" id="3.40.50.1260">
    <property type="entry name" value="Phosphoglycerate kinase, N-terminal domain"/>
    <property type="match status" value="1"/>
</dbReference>
<dbReference type="GO" id="GO:0006096">
    <property type="term" value="P:glycolytic process"/>
    <property type="evidence" value="ECO:0007669"/>
    <property type="project" value="InterPro"/>
</dbReference>
<evidence type="ECO:0000256" key="5">
    <source>
        <dbReference type="ARBA" id="ARBA00022777"/>
    </source>
</evidence>
<dbReference type="PRINTS" id="PR00477">
    <property type="entry name" value="PHGLYCKINASE"/>
</dbReference>
<comment type="catalytic activity">
    <reaction evidence="1 7">
        <text>(2R)-3-phosphoglycerate + ATP = (2R)-3-phospho-glyceroyl phosphate + ADP</text>
        <dbReference type="Rhea" id="RHEA:14801"/>
        <dbReference type="ChEBI" id="CHEBI:30616"/>
        <dbReference type="ChEBI" id="CHEBI:57604"/>
        <dbReference type="ChEBI" id="CHEBI:58272"/>
        <dbReference type="ChEBI" id="CHEBI:456216"/>
        <dbReference type="EC" id="2.7.2.3"/>
    </reaction>
</comment>
<dbReference type="Proteomes" id="UP000177135">
    <property type="component" value="Unassembled WGS sequence"/>
</dbReference>
<comment type="similarity">
    <text evidence="7">Belongs to the phosphoglycerate kinase family.</text>
</comment>
<evidence type="ECO:0000313" key="8">
    <source>
        <dbReference type="EMBL" id="OGE71211.1"/>
    </source>
</evidence>
<dbReference type="GO" id="GO:0005829">
    <property type="term" value="C:cytosol"/>
    <property type="evidence" value="ECO:0007669"/>
    <property type="project" value="TreeGrafter"/>
</dbReference>
<comment type="caution">
    <text evidence="8">The sequence shown here is derived from an EMBL/GenBank/DDBJ whole genome shotgun (WGS) entry which is preliminary data.</text>
</comment>
<dbReference type="PANTHER" id="PTHR11406:SF23">
    <property type="entry name" value="PHOSPHOGLYCERATE KINASE 1, CHLOROPLASTIC-RELATED"/>
    <property type="match status" value="1"/>
</dbReference>
<dbReference type="GO" id="GO:0006094">
    <property type="term" value="P:gluconeogenesis"/>
    <property type="evidence" value="ECO:0007669"/>
    <property type="project" value="TreeGrafter"/>
</dbReference>
<accession>A0A1F5N0S7</accession>
<dbReference type="Pfam" id="PF00162">
    <property type="entry name" value="PGK"/>
    <property type="match status" value="1"/>
</dbReference>
<proteinExistence type="inferred from homology"/>
<reference evidence="8 9" key="1">
    <citation type="journal article" date="2016" name="Nat. Commun.">
        <title>Thousands of microbial genomes shed light on interconnected biogeochemical processes in an aquifer system.</title>
        <authorList>
            <person name="Anantharaman K."/>
            <person name="Brown C.T."/>
            <person name="Hug L.A."/>
            <person name="Sharon I."/>
            <person name="Castelle C.J."/>
            <person name="Probst A.J."/>
            <person name="Thomas B.C."/>
            <person name="Singh A."/>
            <person name="Wilkins M.J."/>
            <person name="Karaoz U."/>
            <person name="Brodie E.L."/>
            <person name="Williams K.H."/>
            <person name="Hubbard S.S."/>
            <person name="Banfield J.F."/>
        </authorList>
    </citation>
    <scope>NUCLEOTIDE SEQUENCE [LARGE SCALE GENOMIC DNA]</scope>
</reference>
<organism evidence="8 9">
    <name type="scientific">Candidatus Daviesbacteria bacterium RIFOXYD1_FULL_41_10</name>
    <dbReference type="NCBI Taxonomy" id="1797801"/>
    <lineage>
        <taxon>Bacteria</taxon>
        <taxon>Candidatus Daviesiibacteriota</taxon>
    </lineage>
</organism>